<dbReference type="NCBIfam" id="NF047352">
    <property type="entry name" value="P_loop_sacsin"/>
    <property type="match status" value="1"/>
</dbReference>
<dbReference type="SUPFAM" id="SSF55874">
    <property type="entry name" value="ATPase domain of HSP90 chaperone/DNA topoisomerase II/histidine kinase"/>
    <property type="match status" value="1"/>
</dbReference>
<dbReference type="PANTHER" id="PTHR32387">
    <property type="entry name" value="WU:FJ29H11"/>
    <property type="match status" value="1"/>
</dbReference>
<protein>
    <recommendedName>
        <fullName evidence="4">Protein NO VEIN C-terminal domain-containing protein</fullName>
    </recommendedName>
</protein>
<dbReference type="InterPro" id="IPR052957">
    <property type="entry name" value="Auxin_embryo_med"/>
</dbReference>
<keyword evidence="3" id="KW-1185">Reference proteome</keyword>
<organism evidence="2 3">
    <name type="scientific">Aspergillus glaucus CBS 516.65</name>
    <dbReference type="NCBI Taxonomy" id="1160497"/>
    <lineage>
        <taxon>Eukaryota</taxon>
        <taxon>Fungi</taxon>
        <taxon>Dikarya</taxon>
        <taxon>Ascomycota</taxon>
        <taxon>Pezizomycotina</taxon>
        <taxon>Eurotiomycetes</taxon>
        <taxon>Eurotiomycetidae</taxon>
        <taxon>Eurotiales</taxon>
        <taxon>Aspergillaceae</taxon>
        <taxon>Aspergillus</taxon>
        <taxon>Aspergillus subgen. Aspergillus</taxon>
    </lineage>
</organism>
<gene>
    <name evidence="2" type="ORF">ASPGLDRAFT_40865</name>
</gene>
<evidence type="ECO:0000313" key="3">
    <source>
        <dbReference type="Proteomes" id="UP000184300"/>
    </source>
</evidence>
<dbReference type="PANTHER" id="PTHR32387:SF0">
    <property type="entry name" value="PROTEIN NO VEIN"/>
    <property type="match status" value="1"/>
</dbReference>
<feature type="compositionally biased region" description="Polar residues" evidence="1">
    <location>
        <begin position="1367"/>
        <end position="1379"/>
    </location>
</feature>
<name>A0A1L9VYI4_ASPGL</name>
<dbReference type="Proteomes" id="UP000184300">
    <property type="component" value="Unassembled WGS sequence"/>
</dbReference>
<dbReference type="GeneID" id="34461549"/>
<dbReference type="VEuPathDB" id="FungiDB:ASPGLDRAFT_40865"/>
<proteinExistence type="predicted"/>
<dbReference type="EMBL" id="KV878888">
    <property type="protein sequence ID" value="OJJ88966.1"/>
    <property type="molecule type" value="Genomic_DNA"/>
</dbReference>
<dbReference type="OrthoDB" id="1262810at2759"/>
<feature type="region of interest" description="Disordered" evidence="1">
    <location>
        <begin position="1352"/>
        <end position="1385"/>
    </location>
</feature>
<accession>A0A1L9VYI4</accession>
<dbReference type="STRING" id="1160497.A0A1L9VYI4"/>
<sequence length="1670" mass="190586">MTSRCAAKNAVIGIAKEYGFIHPSSLDEIERINPELRREIEESMLAKDKKIAHSIKTLAKNIYTSNARFVFELLQNADDNRFTRAAGRNELPFIAFKVYPDRIILECNEDGFTKENLSAICSVGESTKAASHGYIGAKGIGFKSVFIAAWKVDIQSGNYTFHFKHEKGDLGLGMVLPVWQDSDVVLPDPLTRITLHLHQNGEAEEIEHLHRTIFKQLNDLEQTCLLFLRNLKEIRVSFCDGDGELQSSKKFYSENDSLSKVFLMSESIDENGDNSIERKGYYVTRYMATGLPRSDNRELPDTAEARRFSSEAEIVLAFPLTGDNKPLLEPQSVFAFLPVRETNFKFLIQSDFDTSASRQDISTTSRRNIELLNHVALAFVQATAGFCYDSDLGYTWPMYLPSPDDADGTFWAKLHSKIAKRLAIQPALMTRHGHLRKINDVVVLLKRFMDSDGNPLFDDSDIDPFLSSHYPYESRKALLHYGLKHMSYALVLRMLYKDLKSAVSRIKSKSTSEDSHSRIAKLLSRYAETWDTESLVLLALLPLRSGHWVSANSGSVYFPTTNGISIPPGLDLRILDPTAAANKSRRSLFSILGVTDPSVIQVRDSVLKKSCSTAEHPGMGESRAHLHFLYLTHQSKHSRDELRNIFIYFHDGCIRRPHQEDCYLPSDHPYGPEALLGAADNLRDIGVSFVHPTYLEDVPETPSSGHPSWNKWLQDNIGIRKKLRLIARDGKRLSSAWDIVAKFRPEKLLGLLQHLWSSEGRTVIGNYALKQIIRETDAKRLCGIELSGQCQLDQTYLPLPNLLQQCSRFMKSNERFPFLELEGMVSVEQLSSKWNFLHTELCVKKDENVEFLLDILKWLKEANPVASSIEEYERISRLYGAINAKYLGAESKLDMRDCIMSFFRRSDYIFVPKLDDDLATWASPEKCLWEGPLNMITKFPLQHIYEQFVAEDQLFHLSNFFKHALDITAASWSDLTDELAARRDKGFQDFAPIFDLYKYLHDMNIFAFVDNIRHTFEANPLIFVTRDGQSGWYKTSECLWSSTTMIRGKVTLNDHYEDLEDFFIDTLGVKTLTLQIVYDDLLETSAQATINETKCKIFSLNALLHTEDDYVDPKPLLKKLVFPVVYPDGTKALRSADTQFAITDREHLASRFRGKIRILDFSQEEVRHLKAFFEWANLSHRYFSASVKELTSLSGETTRLNPSPNRDLKRKAYAILRIAGTFNSPRYQANPLELYKLLRTASIEATDGIVSILRISQDGKVADVEELIGKLHISEEASRLTIYVPRDKKAQELCFCDLLPRQLVDWLMRDPTTQILDKIESDAVNVMTMILSIDPSATDLVLERQAVIEVDIPNDDSDVNDEIPPERSQSPDTTTSEDPTQLRDADIPTSSQHLLFARDTPEQVTVRQTQMAFHSPTPSRGRPIPMYSPHGYSSEDNIQYRRLLDKVLVAARRAVFPSSGTFNMSEINEALPGEEGRRQFDGFDGPDVRGAFHSDSQLERDRKIGAAGELYVFELLTRLDPSLTDWSDRNWQSTIRRYVTIHPDYADMEPWYGRETADITYDDRRGDFTALLIDHGYLDADEWEDKRPKYFIEVKTTTGPLGTPFYMSKHQYERMRVMHNRDGYSKVYLILRVFNIRGDNLGMSVYFDPEQLRLDGGLVFTGETWSVVPG</sequence>
<dbReference type="InterPro" id="IPR036890">
    <property type="entry name" value="HATPase_C_sf"/>
</dbReference>
<evidence type="ECO:0000256" key="1">
    <source>
        <dbReference type="SAM" id="MobiDB-lite"/>
    </source>
</evidence>
<evidence type="ECO:0008006" key="4">
    <source>
        <dbReference type="Google" id="ProtNLM"/>
    </source>
</evidence>
<dbReference type="RefSeq" id="XP_022405628.1">
    <property type="nucleotide sequence ID" value="XM_022545288.1"/>
</dbReference>
<evidence type="ECO:0000313" key="2">
    <source>
        <dbReference type="EMBL" id="OJJ88966.1"/>
    </source>
</evidence>
<feature type="compositionally biased region" description="Acidic residues" evidence="1">
    <location>
        <begin position="1352"/>
        <end position="1363"/>
    </location>
</feature>
<dbReference type="Gene3D" id="3.30.565.10">
    <property type="entry name" value="Histidine kinase-like ATPase, C-terminal domain"/>
    <property type="match status" value="1"/>
</dbReference>
<reference evidence="3" key="1">
    <citation type="journal article" date="2017" name="Genome Biol.">
        <title>Comparative genomics reveals high biological diversity and specific adaptations in the industrially and medically important fungal genus Aspergillus.</title>
        <authorList>
            <person name="de Vries R.P."/>
            <person name="Riley R."/>
            <person name="Wiebenga A."/>
            <person name="Aguilar-Osorio G."/>
            <person name="Amillis S."/>
            <person name="Uchima C.A."/>
            <person name="Anderluh G."/>
            <person name="Asadollahi M."/>
            <person name="Askin M."/>
            <person name="Barry K."/>
            <person name="Battaglia E."/>
            <person name="Bayram O."/>
            <person name="Benocci T."/>
            <person name="Braus-Stromeyer S.A."/>
            <person name="Caldana C."/>
            <person name="Canovas D."/>
            <person name="Cerqueira G.C."/>
            <person name="Chen F."/>
            <person name="Chen W."/>
            <person name="Choi C."/>
            <person name="Clum A."/>
            <person name="Dos Santos R.A."/>
            <person name="Damasio A.R."/>
            <person name="Diallinas G."/>
            <person name="Emri T."/>
            <person name="Fekete E."/>
            <person name="Flipphi M."/>
            <person name="Freyberg S."/>
            <person name="Gallo A."/>
            <person name="Gournas C."/>
            <person name="Habgood R."/>
            <person name="Hainaut M."/>
            <person name="Harispe M.L."/>
            <person name="Henrissat B."/>
            <person name="Hilden K.S."/>
            <person name="Hope R."/>
            <person name="Hossain A."/>
            <person name="Karabika E."/>
            <person name="Karaffa L."/>
            <person name="Karanyi Z."/>
            <person name="Krasevec N."/>
            <person name="Kuo A."/>
            <person name="Kusch H."/>
            <person name="LaButti K."/>
            <person name="Lagendijk E.L."/>
            <person name="Lapidus A."/>
            <person name="Levasseur A."/>
            <person name="Lindquist E."/>
            <person name="Lipzen A."/>
            <person name="Logrieco A.F."/>
            <person name="MacCabe A."/>
            <person name="Maekelae M.R."/>
            <person name="Malavazi I."/>
            <person name="Melin P."/>
            <person name="Meyer V."/>
            <person name="Mielnichuk N."/>
            <person name="Miskei M."/>
            <person name="Molnar A.P."/>
            <person name="Mule G."/>
            <person name="Ngan C.Y."/>
            <person name="Orejas M."/>
            <person name="Orosz E."/>
            <person name="Ouedraogo J.P."/>
            <person name="Overkamp K.M."/>
            <person name="Park H.-S."/>
            <person name="Perrone G."/>
            <person name="Piumi F."/>
            <person name="Punt P.J."/>
            <person name="Ram A.F."/>
            <person name="Ramon A."/>
            <person name="Rauscher S."/>
            <person name="Record E."/>
            <person name="Riano-Pachon D.M."/>
            <person name="Robert V."/>
            <person name="Roehrig J."/>
            <person name="Ruller R."/>
            <person name="Salamov A."/>
            <person name="Salih N.S."/>
            <person name="Samson R.A."/>
            <person name="Sandor E."/>
            <person name="Sanguinetti M."/>
            <person name="Schuetze T."/>
            <person name="Sepcic K."/>
            <person name="Shelest E."/>
            <person name="Sherlock G."/>
            <person name="Sophianopoulou V."/>
            <person name="Squina F.M."/>
            <person name="Sun H."/>
            <person name="Susca A."/>
            <person name="Todd R.B."/>
            <person name="Tsang A."/>
            <person name="Unkles S.E."/>
            <person name="van de Wiele N."/>
            <person name="van Rossen-Uffink D."/>
            <person name="Oliveira J.V."/>
            <person name="Vesth T.C."/>
            <person name="Visser J."/>
            <person name="Yu J.-H."/>
            <person name="Zhou M."/>
            <person name="Andersen M.R."/>
            <person name="Archer D.B."/>
            <person name="Baker S.E."/>
            <person name="Benoit I."/>
            <person name="Brakhage A.A."/>
            <person name="Braus G.H."/>
            <person name="Fischer R."/>
            <person name="Frisvad J.C."/>
            <person name="Goldman G.H."/>
            <person name="Houbraken J."/>
            <person name="Oakley B."/>
            <person name="Pocsi I."/>
            <person name="Scazzocchio C."/>
            <person name="Seiboth B."/>
            <person name="vanKuyk P.A."/>
            <person name="Wortman J."/>
            <person name="Dyer P.S."/>
            <person name="Grigoriev I.V."/>
        </authorList>
    </citation>
    <scope>NUCLEOTIDE SEQUENCE [LARGE SCALE GENOMIC DNA]</scope>
    <source>
        <strain evidence="3">CBS 516.65</strain>
    </source>
</reference>